<feature type="compositionally biased region" description="Basic residues" evidence="1">
    <location>
        <begin position="138"/>
        <end position="149"/>
    </location>
</feature>
<gene>
    <name evidence="2" type="ORF">GCM10022223_38840</name>
</gene>
<evidence type="ECO:0000256" key="1">
    <source>
        <dbReference type="SAM" id="MobiDB-lite"/>
    </source>
</evidence>
<feature type="region of interest" description="Disordered" evidence="1">
    <location>
        <begin position="76"/>
        <end position="521"/>
    </location>
</feature>
<evidence type="ECO:0000313" key="3">
    <source>
        <dbReference type="Proteomes" id="UP001501074"/>
    </source>
</evidence>
<accession>A0ABP6ZTA6</accession>
<organism evidence="2 3">
    <name type="scientific">Kineosporia mesophila</name>
    <dbReference type="NCBI Taxonomy" id="566012"/>
    <lineage>
        <taxon>Bacteria</taxon>
        <taxon>Bacillati</taxon>
        <taxon>Actinomycetota</taxon>
        <taxon>Actinomycetes</taxon>
        <taxon>Kineosporiales</taxon>
        <taxon>Kineosporiaceae</taxon>
        <taxon>Kineosporia</taxon>
    </lineage>
</organism>
<dbReference type="Proteomes" id="UP001501074">
    <property type="component" value="Unassembled WGS sequence"/>
</dbReference>
<keyword evidence="3" id="KW-1185">Reference proteome</keyword>
<dbReference type="RefSeq" id="WP_231480792.1">
    <property type="nucleotide sequence ID" value="NZ_BAAAZO010000006.1"/>
</dbReference>
<sequence length="665" mass="70222">MIDVDVLSTAAGLQEFDAATVAAYCQTDEARVLIVLDEHGDLFTKRIPRHQAHPASPRYRVLHPDALAHRITSVSSPVLPPSLDLTDPALDDFGDQPPSPRPPQPTVTAPPQEPRPQASPPPEPLPPEEPLPAEPTRSRPRPPRSTPRARRPERGDQAHNRPAPSGFTSGGYTSGGYTSSGTSAPRPALDRRQAPGRNPAPGKNPAQHENSTPAMNLRTEPDLPTGETPLPEGTSATSDKPDQARASGKARPTGASPRTRQSRSSADRAPWQPPAPTSADDPRNDAPRTPGSGQTFRSDAEASAFQRDSLPSPISSPSPEAPAPFPPAAPSPSRSAPPRSAPSRSVHSHVASPEPARPPSFPPHVPPHPFPETRRSGSGPQDPLSPDTYPPDLSLSGPPAQDRAWDSPAPDAPPSLPFAPPPQAPFHAASFPQISLSPTPATRSPRSDPPSDPSLRRARTPRARPPQPGSAGPAPRPSHSAPSSRASQINRGPWATRASQPTRQPPTAPGEPGASGAPIVRSIHSGHEGLDRLEVIHSRDPEPEPDPRIATAENSLLACAREDDPEARHALASAAMSHLGECVPSIPRDGALHTAALPPRLRFALTLATLTLIESTGQPIARKLLISAYDDATALAQEFLPSRQADLISRFRALASGRSADLPLA</sequence>
<feature type="compositionally biased region" description="Pro residues" evidence="1">
    <location>
        <begin position="314"/>
        <end position="330"/>
    </location>
</feature>
<feature type="compositionally biased region" description="Pro residues" evidence="1">
    <location>
        <begin position="111"/>
        <end position="133"/>
    </location>
</feature>
<evidence type="ECO:0000313" key="2">
    <source>
        <dbReference type="EMBL" id="GAA3618329.1"/>
    </source>
</evidence>
<comment type="caution">
    <text evidence="2">The sequence shown here is derived from an EMBL/GenBank/DDBJ whole genome shotgun (WGS) entry which is preliminary data.</text>
</comment>
<proteinExistence type="predicted"/>
<reference evidence="3" key="1">
    <citation type="journal article" date="2019" name="Int. J. Syst. Evol. Microbiol.">
        <title>The Global Catalogue of Microorganisms (GCM) 10K type strain sequencing project: providing services to taxonomists for standard genome sequencing and annotation.</title>
        <authorList>
            <consortium name="The Broad Institute Genomics Platform"/>
            <consortium name="The Broad Institute Genome Sequencing Center for Infectious Disease"/>
            <person name="Wu L."/>
            <person name="Ma J."/>
        </authorList>
    </citation>
    <scope>NUCLEOTIDE SEQUENCE [LARGE SCALE GENOMIC DNA]</scope>
    <source>
        <strain evidence="3">JCM 16902</strain>
    </source>
</reference>
<feature type="compositionally biased region" description="Pro residues" evidence="1">
    <location>
        <begin position="410"/>
        <end position="424"/>
    </location>
</feature>
<feature type="compositionally biased region" description="Low complexity" evidence="1">
    <location>
        <begin position="425"/>
        <end position="444"/>
    </location>
</feature>
<protein>
    <submittedName>
        <fullName evidence="2">Uncharacterized protein</fullName>
    </submittedName>
</protein>
<feature type="compositionally biased region" description="Low complexity" evidence="1">
    <location>
        <begin position="331"/>
        <end position="354"/>
    </location>
</feature>
<feature type="compositionally biased region" description="Low complexity" evidence="1">
    <location>
        <begin position="76"/>
        <end position="88"/>
    </location>
</feature>
<name>A0ABP6ZTA6_9ACTN</name>
<dbReference type="EMBL" id="BAAAZO010000006">
    <property type="protein sequence ID" value="GAA3618329.1"/>
    <property type="molecule type" value="Genomic_DNA"/>
</dbReference>
<feature type="compositionally biased region" description="Low complexity" evidence="1">
    <location>
        <begin position="469"/>
        <end position="488"/>
    </location>
</feature>
<feature type="compositionally biased region" description="Pro residues" evidence="1">
    <location>
        <begin position="355"/>
        <end position="370"/>
    </location>
</feature>
<feature type="compositionally biased region" description="Basic and acidic residues" evidence="1">
    <location>
        <begin position="150"/>
        <end position="159"/>
    </location>
</feature>